<dbReference type="PROSITE" id="PS50076">
    <property type="entry name" value="DNAJ_2"/>
    <property type="match status" value="1"/>
</dbReference>
<sequence>MGNNSSNRQYTYHQYYNAIKNDKSFDFSKINYSLLNPYEVLEVSKTFTWDELKEAYKHTALLTHPDKVGGNKIVFNFVTECFKVLAEEYKLRNSNKTFMELKQQVNSYYSKEEDKIPAPITGDNFNENFNKTFEMCKLEDDENDFGYGDIMNESSKIREDFSQENLFEKKKFDNTSFNKIFTKHTPPPPKELIKYKEPEPMVLAKTMNYTEIGGKRPDDYSSSAEKSSKNNLIYSDYKIAYSNTRLVDDEMINKSLKDFKSIEEYEKYRNSKIKKGLTDKEKLYFENKKIKEEQEEYLRLERIKQNDIKIKINNEKASRLFIK</sequence>
<proteinExistence type="predicted"/>
<organism evidence="2">
    <name type="scientific">viral metagenome</name>
    <dbReference type="NCBI Taxonomy" id="1070528"/>
    <lineage>
        <taxon>unclassified sequences</taxon>
        <taxon>metagenomes</taxon>
        <taxon>organismal metagenomes</taxon>
    </lineage>
</organism>
<evidence type="ECO:0000259" key="1">
    <source>
        <dbReference type="PROSITE" id="PS50076"/>
    </source>
</evidence>
<dbReference type="InterPro" id="IPR036869">
    <property type="entry name" value="J_dom_sf"/>
</dbReference>
<reference evidence="2" key="1">
    <citation type="journal article" date="2020" name="Nature">
        <title>Giant virus diversity and host interactions through global metagenomics.</title>
        <authorList>
            <person name="Schulz F."/>
            <person name="Roux S."/>
            <person name="Paez-Espino D."/>
            <person name="Jungbluth S."/>
            <person name="Walsh D.A."/>
            <person name="Denef V.J."/>
            <person name="McMahon K.D."/>
            <person name="Konstantinidis K.T."/>
            <person name="Eloe-Fadrosh E.A."/>
            <person name="Kyrpides N.C."/>
            <person name="Woyke T."/>
        </authorList>
    </citation>
    <scope>NUCLEOTIDE SEQUENCE</scope>
    <source>
        <strain evidence="2">GVMAG-M-3300009151-35</strain>
    </source>
</reference>
<dbReference type="Pfam" id="PF00226">
    <property type="entry name" value="DnaJ"/>
    <property type="match status" value="1"/>
</dbReference>
<dbReference type="CDD" id="cd06257">
    <property type="entry name" value="DnaJ"/>
    <property type="match status" value="1"/>
</dbReference>
<dbReference type="Gene3D" id="1.10.287.110">
    <property type="entry name" value="DnaJ domain"/>
    <property type="match status" value="1"/>
</dbReference>
<name>A0A6C0EPG6_9ZZZZ</name>
<dbReference type="InterPro" id="IPR001623">
    <property type="entry name" value="DnaJ_domain"/>
</dbReference>
<dbReference type="SUPFAM" id="SSF46565">
    <property type="entry name" value="Chaperone J-domain"/>
    <property type="match status" value="1"/>
</dbReference>
<feature type="domain" description="J" evidence="1">
    <location>
        <begin position="36"/>
        <end position="99"/>
    </location>
</feature>
<dbReference type="AlphaFoldDB" id="A0A6C0EPG6"/>
<evidence type="ECO:0000313" key="2">
    <source>
        <dbReference type="EMBL" id="QHT30602.1"/>
    </source>
</evidence>
<dbReference type="PRINTS" id="PR00625">
    <property type="entry name" value="JDOMAIN"/>
</dbReference>
<dbReference type="EMBL" id="MN738903">
    <property type="protein sequence ID" value="QHT30602.1"/>
    <property type="molecule type" value="Genomic_DNA"/>
</dbReference>
<dbReference type="SMART" id="SM00271">
    <property type="entry name" value="DnaJ"/>
    <property type="match status" value="1"/>
</dbReference>
<protein>
    <recommendedName>
        <fullName evidence="1">J domain-containing protein</fullName>
    </recommendedName>
</protein>
<accession>A0A6C0EPG6</accession>